<name>A0AAD7GAJ6_MYCRO</name>
<evidence type="ECO:0000313" key="5">
    <source>
        <dbReference type="EMBL" id="KAJ7672760.1"/>
    </source>
</evidence>
<sequence>MVKSIARHGRPVEVAFPSLKAPTQLLRQMKHVEQLDQMLTVAPVFCNCIGSIRQSIYDDMFLFADCVIYSHLDRAIDRASLQLHLHIEGLVKEDNMRTAESMLEALRLVEVIMKKLPILLRIAETFYRMETKPLPALPAHATKNPGAEGSYIIEVTDDPSPSTEDRVIRWLESQVSLPSDTTESATLVGSKLEDGPPASQTTPRGNKHNLIRRVLQMSPEPSKAKIRPTENTTPGETTAESPKVSPISRFLSKRTPLAVVNPDNSSLTSSTTTLVPPEAIVESPYVVRQSYIYDCTDPLRPQKKVTMPLPAGDTVAIRLDSSGDVKAASLPALHVPQVFAAICARWDEMPPHTGKSLTTAQQRVWIRHVHHVRGCLARLLLAWLTEYWRAAQDAWVLPQLRNFVTTRFAYAQLDEEFIDRFIAATERAEQDEHISRLQRAMKVERQGAPPVVPRFEIALCPDDDYTLNIWVFETAAGRERFAGQVTDLAHGLFRTIDPEEAVARWVNGKPIFFDLQKFEEELLFWVAQSILSLKNREERVAMIEFWLDVATICVRLRNFSSASSIFGGLVFSPVERLSLTILDVAIPSKDQYRKLDAIFGGTNNYAVYRRALAENDMPAVPLMSVLHKDVISANEISGPVGLTSDPDAAKTLIHFSAFRMLKKTICTMEACLVQYNIDPVPVIQDWIRNQLAVLPHAEHRALSQQMDELSRQLEARAPPPIQKGLTWLQTVTGSVESGVFTLKTLPDPGAAPPAPKLRKNKSIATLLNLRTRSK</sequence>
<evidence type="ECO:0000256" key="1">
    <source>
        <dbReference type="ARBA" id="ARBA00022658"/>
    </source>
</evidence>
<dbReference type="Gene3D" id="1.10.840.10">
    <property type="entry name" value="Ras guanine-nucleotide exchange factors catalytic domain"/>
    <property type="match status" value="1"/>
</dbReference>
<keyword evidence="1 2" id="KW-0344">Guanine-nucleotide releasing factor</keyword>
<organism evidence="5 6">
    <name type="scientific">Mycena rosella</name>
    <name type="common">Pink bonnet</name>
    <name type="synonym">Agaricus rosellus</name>
    <dbReference type="NCBI Taxonomy" id="1033263"/>
    <lineage>
        <taxon>Eukaryota</taxon>
        <taxon>Fungi</taxon>
        <taxon>Dikarya</taxon>
        <taxon>Basidiomycota</taxon>
        <taxon>Agaricomycotina</taxon>
        <taxon>Agaricomycetes</taxon>
        <taxon>Agaricomycetidae</taxon>
        <taxon>Agaricales</taxon>
        <taxon>Marasmiineae</taxon>
        <taxon>Mycenaceae</taxon>
        <taxon>Mycena</taxon>
    </lineage>
</organism>
<accession>A0AAD7GAJ6</accession>
<gene>
    <name evidence="5" type="ORF">B0H17DRAFT_1335201</name>
</gene>
<dbReference type="SUPFAM" id="SSF48366">
    <property type="entry name" value="Ras GEF"/>
    <property type="match status" value="1"/>
</dbReference>
<evidence type="ECO:0000256" key="2">
    <source>
        <dbReference type="PROSITE-ProRule" id="PRU00168"/>
    </source>
</evidence>
<dbReference type="InterPro" id="IPR001895">
    <property type="entry name" value="RASGEF_cat_dom"/>
</dbReference>
<comment type="caution">
    <text evidence="5">The sequence shown here is derived from an EMBL/GenBank/DDBJ whole genome shotgun (WGS) entry which is preliminary data.</text>
</comment>
<dbReference type="InterPro" id="IPR036964">
    <property type="entry name" value="RASGEF_cat_dom_sf"/>
</dbReference>
<evidence type="ECO:0000313" key="6">
    <source>
        <dbReference type="Proteomes" id="UP001221757"/>
    </source>
</evidence>
<dbReference type="Proteomes" id="UP001221757">
    <property type="component" value="Unassembled WGS sequence"/>
</dbReference>
<keyword evidence="6" id="KW-1185">Reference proteome</keyword>
<dbReference type="PANTHER" id="PTHR23113:SF99">
    <property type="entry name" value="RASGEF DOMAIN-CONTAINING PROTEIN"/>
    <property type="match status" value="1"/>
</dbReference>
<dbReference type="AlphaFoldDB" id="A0AAD7GAJ6"/>
<dbReference type="GO" id="GO:0007265">
    <property type="term" value="P:Ras protein signal transduction"/>
    <property type="evidence" value="ECO:0007669"/>
    <property type="project" value="TreeGrafter"/>
</dbReference>
<protein>
    <submittedName>
        <fullName evidence="5">Ras guanine nucleotide exchange factor domain-containing protein</fullName>
    </submittedName>
</protein>
<dbReference type="GO" id="GO:0005886">
    <property type="term" value="C:plasma membrane"/>
    <property type="evidence" value="ECO:0007669"/>
    <property type="project" value="TreeGrafter"/>
</dbReference>
<evidence type="ECO:0000259" key="4">
    <source>
        <dbReference type="PROSITE" id="PS50009"/>
    </source>
</evidence>
<dbReference type="InterPro" id="IPR008937">
    <property type="entry name" value="Ras-like_GEF"/>
</dbReference>
<evidence type="ECO:0000256" key="3">
    <source>
        <dbReference type="SAM" id="MobiDB-lite"/>
    </source>
</evidence>
<dbReference type="EMBL" id="JARKIE010000166">
    <property type="protein sequence ID" value="KAJ7672760.1"/>
    <property type="molecule type" value="Genomic_DNA"/>
</dbReference>
<dbReference type="GO" id="GO:0005085">
    <property type="term" value="F:guanyl-nucleotide exchange factor activity"/>
    <property type="evidence" value="ECO:0007669"/>
    <property type="project" value="UniProtKB-KW"/>
</dbReference>
<dbReference type="PROSITE" id="PS50009">
    <property type="entry name" value="RASGEF_CAT"/>
    <property type="match status" value="1"/>
</dbReference>
<feature type="compositionally biased region" description="Polar residues" evidence="3">
    <location>
        <begin position="229"/>
        <end position="240"/>
    </location>
</feature>
<dbReference type="SMART" id="SM00147">
    <property type="entry name" value="RasGEF"/>
    <property type="match status" value="1"/>
</dbReference>
<dbReference type="Pfam" id="PF00617">
    <property type="entry name" value="RasGEF"/>
    <property type="match status" value="1"/>
</dbReference>
<proteinExistence type="predicted"/>
<dbReference type="InterPro" id="IPR023578">
    <property type="entry name" value="Ras_GEF_dom_sf"/>
</dbReference>
<reference evidence="5" key="1">
    <citation type="submission" date="2023-03" db="EMBL/GenBank/DDBJ databases">
        <title>Massive genome expansion in bonnet fungi (Mycena s.s.) driven by repeated elements and novel gene families across ecological guilds.</title>
        <authorList>
            <consortium name="Lawrence Berkeley National Laboratory"/>
            <person name="Harder C.B."/>
            <person name="Miyauchi S."/>
            <person name="Viragh M."/>
            <person name="Kuo A."/>
            <person name="Thoen E."/>
            <person name="Andreopoulos B."/>
            <person name="Lu D."/>
            <person name="Skrede I."/>
            <person name="Drula E."/>
            <person name="Henrissat B."/>
            <person name="Morin E."/>
            <person name="Kohler A."/>
            <person name="Barry K."/>
            <person name="LaButti K."/>
            <person name="Morin E."/>
            <person name="Salamov A."/>
            <person name="Lipzen A."/>
            <person name="Mereny Z."/>
            <person name="Hegedus B."/>
            <person name="Baldrian P."/>
            <person name="Stursova M."/>
            <person name="Weitz H."/>
            <person name="Taylor A."/>
            <person name="Grigoriev I.V."/>
            <person name="Nagy L.G."/>
            <person name="Martin F."/>
            <person name="Kauserud H."/>
        </authorList>
    </citation>
    <scope>NUCLEOTIDE SEQUENCE</scope>
    <source>
        <strain evidence="5">CBHHK067</strain>
    </source>
</reference>
<feature type="region of interest" description="Disordered" evidence="3">
    <location>
        <begin position="179"/>
        <end position="246"/>
    </location>
</feature>
<feature type="domain" description="Ras-GEF" evidence="4">
    <location>
        <begin position="477"/>
        <end position="716"/>
    </location>
</feature>
<dbReference type="PANTHER" id="PTHR23113">
    <property type="entry name" value="GUANINE NUCLEOTIDE EXCHANGE FACTOR"/>
    <property type="match status" value="1"/>
</dbReference>